<gene>
    <name evidence="2" type="ORF">ABB37_00057</name>
</gene>
<dbReference type="EMBL" id="LGTL01000001">
    <property type="protein sequence ID" value="KPA85664.1"/>
    <property type="molecule type" value="Genomic_DNA"/>
</dbReference>
<dbReference type="VEuPathDB" id="TriTrypDB:LpyrH10_01_0570"/>
<feature type="compositionally biased region" description="Polar residues" evidence="1">
    <location>
        <begin position="36"/>
        <end position="46"/>
    </location>
</feature>
<feature type="region of interest" description="Disordered" evidence="1">
    <location>
        <begin position="1"/>
        <end position="47"/>
    </location>
</feature>
<reference evidence="2 3" key="1">
    <citation type="submission" date="2015-07" db="EMBL/GenBank/DDBJ databases">
        <title>High-quality genome of monoxenous trypanosomatid Leptomonas pyrrhocoris.</title>
        <authorList>
            <person name="Flegontov P."/>
            <person name="Butenko A."/>
            <person name="Firsov S."/>
            <person name="Vlcek C."/>
            <person name="Logacheva M.D."/>
            <person name="Field M."/>
            <person name="Filatov D."/>
            <person name="Flegontova O."/>
            <person name="Gerasimov E."/>
            <person name="Jackson A.P."/>
            <person name="Kelly S."/>
            <person name="Opperdoes F."/>
            <person name="O'Reilly A."/>
            <person name="Votypka J."/>
            <person name="Yurchenko V."/>
            <person name="Lukes J."/>
        </authorList>
    </citation>
    <scope>NUCLEOTIDE SEQUENCE [LARGE SCALE GENOMIC DNA]</scope>
    <source>
        <strain evidence="2">H10</strain>
    </source>
</reference>
<feature type="region of interest" description="Disordered" evidence="1">
    <location>
        <begin position="659"/>
        <end position="693"/>
    </location>
</feature>
<protein>
    <submittedName>
        <fullName evidence="2">Uncharacterized protein</fullName>
    </submittedName>
</protein>
<feature type="compositionally biased region" description="Polar residues" evidence="1">
    <location>
        <begin position="545"/>
        <end position="564"/>
    </location>
</feature>
<dbReference type="OMA" id="ERYEQMQ"/>
<feature type="compositionally biased region" description="Polar residues" evidence="1">
    <location>
        <begin position="1184"/>
        <end position="1198"/>
    </location>
</feature>
<keyword evidence="3" id="KW-1185">Reference proteome</keyword>
<dbReference type="GeneID" id="26900355"/>
<sequence length="1365" mass="145324">MYPVQLRRPRRGADLVLPDVPMLDSPEWSDEEAESKTSNVAPQETNPMAAPFAAATPPMMMNLGATQQNGNMRYSAGPSSRIVMPPPQLPQPVNGVRYPSPAPVQSSPPSLEQQRQQQQRQARAPVKLVVPNDPCGYLARHGGNGGGAGGGRCGRVGTSSRVYNAAPRGGDGLPGSRGNNNRRDRAEQRRGEVAGRRDHLGDAAAESLQIDDEEQDNDGEEDRDEFGLGDDGYGCCGDQHHSPYLAALGSFAAPTLASQAQFGRGSLFVSHQHDRKTDDGKGEEEVNLNSSSGAQHSADGGDDTHDLQGGRGKDVAALLHAPQTGQPSNSNVTMQKQRKPSLLMLPTIRSVPHHDGADGLLAGIGNNHNNNRSDNSTVPSVFHAPLAADTVAEEAEEDDEFLHNRLSRGTSTVFVGPQSVRLERSTGPATYTYGGGAHPQQFQNGVASPQSSDDTTRAHTALISHHGTFLMLAEEANRPASRPKLSPLGRPVIDAPFDAKGANSPLHLLSSSPMHSPLMEAFQKVRSPDREGGAPHRHSPAPAVSPSQGNFFEGNQSTSSNNDYDSLRESKSVVPVPTALKTDPPSDSHADLSGDESEEERYEQMQQSRFFQSLNSRLHTQRTVETDTNRVNNTFASMTWQGASTAHNASEDDVIAFTSGGDSGREGWGAVRGTRGPSTGMTTPSASSSNPDRLNFRHRIVSRQQQPQNNQQVQPLSRFPPTYAAASAMASYATVKSNSSGDNSSKASPSNGSLNFRRGLTSGDANAESSAFSMDANATRNVKVTAAARDAEDNMYETVAQPNFELSTATAAGLGSYERDEYGLLNWVISPTGTRRTSTVSVEDPLETAAASTRVNPFSSASGNRRYVMPISLQPALITIPGRSTGSVTVVSLSEKSVTAAVAAVSFPPYATSSVQQQHQCPFSVENGRAQSSSAVSDTLSSQGMPHALSCAPVVKPSGPAGQWGTDDSAGPQWTASDAFYFQSAAFSPMTGQRGSSPPLTFHLPRSPSFSGCRNSEYFLLNSFRSTSALPQHPSGHSEDAMSPMPAVMESSNHQHHNTNYGVMVRSSAVRNSSFAPSPGIQQTRQNRWGEGGDRKERASRLPGGTPAQVVAIAVVTRSPRLPSEASSGISVDALRSVDDYGFAVDSDNALSSRCYGMDYVADGCSYLPLVSVMASSDAPPRQPHSTGVTRSNDSSTHTSEAPGPTGPATPTAESNAGKSTHRRQRRLSSASVDNSASYYYHQQYSQPPPQRRHSSREVLHTTSSRKDANPSKKKVERGEEPSSKLPRSHASSKPLAMGQGRGKGSPKVPQGPSHAKSGVPPVVPPSSRRVEQQPAFAVLHSSEHRAHTAVSASSKQAQKQNNTQ</sequence>
<feature type="compositionally biased region" description="Acidic residues" evidence="1">
    <location>
        <begin position="209"/>
        <end position="228"/>
    </location>
</feature>
<feature type="region of interest" description="Disordered" evidence="1">
    <location>
        <begin position="525"/>
        <end position="602"/>
    </location>
</feature>
<feature type="compositionally biased region" description="Basic and acidic residues" evidence="1">
    <location>
        <begin position="1256"/>
        <end position="1271"/>
    </location>
</feature>
<feature type="compositionally biased region" description="Gly residues" evidence="1">
    <location>
        <begin position="142"/>
        <end position="154"/>
    </location>
</feature>
<feature type="region of interest" description="Disordered" evidence="1">
    <location>
        <begin position="1176"/>
        <end position="1365"/>
    </location>
</feature>
<accession>A0A0N1J5E5</accession>
<feature type="region of interest" description="Disordered" evidence="1">
    <location>
        <begin position="736"/>
        <end position="762"/>
    </location>
</feature>
<feature type="compositionally biased region" description="Low complexity" evidence="1">
    <location>
        <begin position="103"/>
        <end position="124"/>
    </location>
</feature>
<feature type="compositionally biased region" description="Polar residues" evidence="1">
    <location>
        <begin position="1072"/>
        <end position="1087"/>
    </location>
</feature>
<feature type="region of interest" description="Disordered" evidence="1">
    <location>
        <begin position="271"/>
        <end position="310"/>
    </location>
</feature>
<evidence type="ECO:0000256" key="1">
    <source>
        <dbReference type="SAM" id="MobiDB-lite"/>
    </source>
</evidence>
<feature type="compositionally biased region" description="Basic and acidic residues" evidence="1">
    <location>
        <begin position="271"/>
        <end position="284"/>
    </location>
</feature>
<feature type="compositionally biased region" description="Low complexity" evidence="1">
    <location>
        <begin position="736"/>
        <end position="751"/>
    </location>
</feature>
<proteinExistence type="predicted"/>
<comment type="caution">
    <text evidence="2">The sequence shown here is derived from an EMBL/GenBank/DDBJ whole genome shotgun (WGS) entry which is preliminary data.</text>
</comment>
<dbReference type="Proteomes" id="UP000037923">
    <property type="component" value="Unassembled WGS sequence"/>
</dbReference>
<dbReference type="RefSeq" id="XP_015664103.1">
    <property type="nucleotide sequence ID" value="XM_015796095.1"/>
</dbReference>
<feature type="region of interest" description="Disordered" evidence="1">
    <location>
        <begin position="61"/>
        <end position="231"/>
    </location>
</feature>
<feature type="compositionally biased region" description="Polar residues" evidence="1">
    <location>
        <begin position="1351"/>
        <end position="1365"/>
    </location>
</feature>
<feature type="compositionally biased region" description="Low complexity" evidence="1">
    <location>
        <begin position="1199"/>
        <end position="1215"/>
    </location>
</feature>
<organism evidence="2 3">
    <name type="scientific">Leptomonas pyrrhocoris</name>
    <name type="common">Firebug parasite</name>
    <dbReference type="NCBI Taxonomy" id="157538"/>
    <lineage>
        <taxon>Eukaryota</taxon>
        <taxon>Discoba</taxon>
        <taxon>Euglenozoa</taxon>
        <taxon>Kinetoplastea</taxon>
        <taxon>Metakinetoplastina</taxon>
        <taxon>Trypanosomatida</taxon>
        <taxon>Trypanosomatidae</taxon>
        <taxon>Leishmaniinae</taxon>
        <taxon>Leptomonas</taxon>
    </lineage>
</organism>
<evidence type="ECO:0000313" key="2">
    <source>
        <dbReference type="EMBL" id="KPA85664.1"/>
    </source>
</evidence>
<evidence type="ECO:0000313" key="3">
    <source>
        <dbReference type="Proteomes" id="UP000037923"/>
    </source>
</evidence>
<dbReference type="OrthoDB" id="267015at2759"/>
<feature type="compositionally biased region" description="Basic and acidic residues" evidence="1">
    <location>
        <begin position="181"/>
        <end position="201"/>
    </location>
</feature>
<feature type="compositionally biased region" description="Polar residues" evidence="1">
    <location>
        <begin position="1228"/>
        <end position="1237"/>
    </location>
</feature>
<feature type="compositionally biased region" description="Basic and acidic residues" evidence="1">
    <location>
        <begin position="1091"/>
        <end position="1100"/>
    </location>
</feature>
<name>A0A0N1J5E5_LEPPY</name>
<feature type="region of interest" description="Disordered" evidence="1">
    <location>
        <begin position="1072"/>
        <end position="1104"/>
    </location>
</feature>
<feature type="compositionally biased region" description="Polar residues" evidence="1">
    <location>
        <begin position="676"/>
        <end position="692"/>
    </location>
</feature>